<organism evidence="5 6">
    <name type="scientific">Polyplax serrata</name>
    <name type="common">Common mouse louse</name>
    <dbReference type="NCBI Taxonomy" id="468196"/>
    <lineage>
        <taxon>Eukaryota</taxon>
        <taxon>Metazoa</taxon>
        <taxon>Ecdysozoa</taxon>
        <taxon>Arthropoda</taxon>
        <taxon>Hexapoda</taxon>
        <taxon>Insecta</taxon>
        <taxon>Pterygota</taxon>
        <taxon>Neoptera</taxon>
        <taxon>Paraneoptera</taxon>
        <taxon>Psocodea</taxon>
        <taxon>Troctomorpha</taxon>
        <taxon>Phthiraptera</taxon>
        <taxon>Anoplura</taxon>
        <taxon>Polyplacidae</taxon>
        <taxon>Polyplax</taxon>
    </lineage>
</organism>
<dbReference type="Proteomes" id="UP001372834">
    <property type="component" value="Unassembled WGS sequence"/>
</dbReference>
<feature type="domain" description="DRBM" evidence="3">
    <location>
        <begin position="202"/>
        <end position="264"/>
    </location>
</feature>
<dbReference type="SMART" id="SM00358">
    <property type="entry name" value="DSRM"/>
    <property type="match status" value="2"/>
</dbReference>
<feature type="region of interest" description="Disordered" evidence="2">
    <location>
        <begin position="766"/>
        <end position="789"/>
    </location>
</feature>
<dbReference type="GO" id="GO:0005730">
    <property type="term" value="C:nucleolus"/>
    <property type="evidence" value="ECO:0007669"/>
    <property type="project" value="TreeGrafter"/>
</dbReference>
<dbReference type="PROSITE" id="PS50141">
    <property type="entry name" value="A_DEAMIN_EDITASE"/>
    <property type="match status" value="1"/>
</dbReference>
<dbReference type="InterPro" id="IPR014720">
    <property type="entry name" value="dsRBD_dom"/>
</dbReference>
<accession>A0AAN8SA79</accession>
<dbReference type="InterPro" id="IPR002466">
    <property type="entry name" value="A_deamin"/>
</dbReference>
<feature type="region of interest" description="Disordered" evidence="2">
    <location>
        <begin position="1"/>
        <end position="54"/>
    </location>
</feature>
<dbReference type="GO" id="GO:0005737">
    <property type="term" value="C:cytoplasm"/>
    <property type="evidence" value="ECO:0007669"/>
    <property type="project" value="TreeGrafter"/>
</dbReference>
<name>A0AAN8SA79_POLSC</name>
<dbReference type="GO" id="GO:0008251">
    <property type="term" value="F:tRNA-specific adenosine deaminase activity"/>
    <property type="evidence" value="ECO:0007669"/>
    <property type="project" value="TreeGrafter"/>
</dbReference>
<dbReference type="PANTHER" id="PTHR10910:SF62">
    <property type="entry name" value="AT07585P-RELATED"/>
    <property type="match status" value="1"/>
</dbReference>
<dbReference type="GO" id="GO:0006396">
    <property type="term" value="P:RNA processing"/>
    <property type="evidence" value="ECO:0007669"/>
    <property type="project" value="InterPro"/>
</dbReference>
<dbReference type="GO" id="GO:0006382">
    <property type="term" value="P:adenosine to inosine editing"/>
    <property type="evidence" value="ECO:0007669"/>
    <property type="project" value="TreeGrafter"/>
</dbReference>
<evidence type="ECO:0000259" key="4">
    <source>
        <dbReference type="PROSITE" id="PS50141"/>
    </source>
</evidence>
<evidence type="ECO:0000256" key="1">
    <source>
        <dbReference type="PROSITE-ProRule" id="PRU00266"/>
    </source>
</evidence>
<keyword evidence="1" id="KW-0694">RNA-binding</keyword>
<dbReference type="GO" id="GO:0010468">
    <property type="term" value="P:regulation of gene expression"/>
    <property type="evidence" value="ECO:0007669"/>
    <property type="project" value="UniProtKB-ARBA"/>
</dbReference>
<evidence type="ECO:0000313" key="6">
    <source>
        <dbReference type="Proteomes" id="UP001372834"/>
    </source>
</evidence>
<feature type="compositionally biased region" description="Basic and acidic residues" evidence="2">
    <location>
        <begin position="771"/>
        <end position="781"/>
    </location>
</feature>
<dbReference type="Pfam" id="PF02137">
    <property type="entry name" value="A_deamin"/>
    <property type="match status" value="1"/>
</dbReference>
<sequence length="789" mass="88478">MQQGGIEGSIGIAEDRTTGFDLLKPDEIKQETHETSVAPPPKVALKRSNEDDSTERNITAKKACIIPKNSLSLIHELYRNLDVKIVKQEGPNNAPIFTACININGITYEGKGRNKKAAKHSAADAALSSVVQFKNPTAERPVFCTNAVTDFTNDVQDNDLNNFNVSKAVGDSITIPNGGAAENGVPLLKPNVGVKKLPSQKNPVMLLNELHPNSHYEITVDEGSQTRKYRTVVTVKDQIFEGIGSSKKMSKIAAARSALLSCYNVSLPAELSLETSYFVASLGSEVLPQLFADNISKLINEKFTALMRDDKVHSRRKIIAGFVMSKGYDMASCRVLTVSTGTKCVSGERISANGCVLNDSHAEIVSRRCLCNFFYSELEKHLSPLTEKDSIFQRHPNGFQVDPQYKFHLYINSAPCGDSRMFSPTDEHTIDKHPNRKARGQLRTKIEGGEGTIPVKPSDTIQTWDGVLQGERLRTMSCSDKIARWNVVGLQGALLANFIQPVYLDSIILGSLFHPSHLYRAICGRIEETIHGLPPPYRLNKPKMSTILNTEARQVGKTPNFSVNWTYGDSEAEIVNAVSGRTELETISRVSKCRLFYRFLRLIGKIPSISDLEPLNKSLIYSQCKEKAISFQTAKQEMFKAFTRAKLGEWVKKPLEMDQFEWDEESLNNVLSEVPGDVPYYVIRNRPDLGQPKPIRKNTDTWQRHTTNKKKPNALKRALTKHWTDRKQGELTQHMIQVLTDHGPFNRYLLKRFFTEDQTCPTAMRTTTRHTTTDKGDRGLEPRQYYAVD</sequence>
<dbReference type="PANTHER" id="PTHR10910">
    <property type="entry name" value="EUKARYOTE SPECIFIC DSRNA BINDING PROTEIN"/>
    <property type="match status" value="1"/>
</dbReference>
<comment type="caution">
    <text evidence="5">The sequence shown here is derived from an EMBL/GenBank/DDBJ whole genome shotgun (WGS) entry which is preliminary data.</text>
</comment>
<evidence type="ECO:0000256" key="2">
    <source>
        <dbReference type="SAM" id="MobiDB-lite"/>
    </source>
</evidence>
<protein>
    <recommendedName>
        <fullName evidence="7">Double-stranded RNA-specific editase Adar</fullName>
    </recommendedName>
</protein>
<dbReference type="GO" id="GO:0003726">
    <property type="term" value="F:double-stranded RNA adenosine deaminase activity"/>
    <property type="evidence" value="ECO:0007669"/>
    <property type="project" value="TreeGrafter"/>
</dbReference>
<dbReference type="EMBL" id="JAWJWE010000003">
    <property type="protein sequence ID" value="KAK6639361.1"/>
    <property type="molecule type" value="Genomic_DNA"/>
</dbReference>
<dbReference type="GO" id="GO:0003725">
    <property type="term" value="F:double-stranded RNA binding"/>
    <property type="evidence" value="ECO:0007669"/>
    <property type="project" value="TreeGrafter"/>
</dbReference>
<dbReference type="SUPFAM" id="SSF54768">
    <property type="entry name" value="dsRNA-binding domain-like"/>
    <property type="match status" value="2"/>
</dbReference>
<dbReference type="Gene3D" id="3.30.160.20">
    <property type="match status" value="2"/>
</dbReference>
<feature type="compositionally biased region" description="Basic and acidic residues" evidence="2">
    <location>
        <begin position="13"/>
        <end position="34"/>
    </location>
</feature>
<evidence type="ECO:0008006" key="7">
    <source>
        <dbReference type="Google" id="ProtNLM"/>
    </source>
</evidence>
<dbReference type="AlphaFoldDB" id="A0AAN8SA79"/>
<gene>
    <name evidence="5" type="ORF">RUM43_007634</name>
</gene>
<feature type="domain" description="DRBM" evidence="3">
    <location>
        <begin position="66"/>
        <end position="132"/>
    </location>
</feature>
<feature type="domain" description="A to I editase" evidence="4">
    <location>
        <begin position="337"/>
        <end position="660"/>
    </location>
</feature>
<evidence type="ECO:0000259" key="3">
    <source>
        <dbReference type="PROSITE" id="PS50137"/>
    </source>
</evidence>
<dbReference type="SMART" id="SM00552">
    <property type="entry name" value="ADEAMc"/>
    <property type="match status" value="1"/>
</dbReference>
<reference evidence="5 6" key="1">
    <citation type="submission" date="2023-10" db="EMBL/GenBank/DDBJ databases">
        <title>Genomes of two closely related lineages of the louse Polyplax serrata with different host specificities.</title>
        <authorList>
            <person name="Martinu J."/>
            <person name="Tarabai H."/>
            <person name="Stefka J."/>
            <person name="Hypsa V."/>
        </authorList>
    </citation>
    <scope>NUCLEOTIDE SEQUENCE [LARGE SCALE GENOMIC DNA]</scope>
    <source>
        <strain evidence="5">HR10_N</strain>
    </source>
</reference>
<proteinExistence type="predicted"/>
<dbReference type="PROSITE" id="PS50137">
    <property type="entry name" value="DS_RBD"/>
    <property type="match status" value="2"/>
</dbReference>
<dbReference type="Pfam" id="PF00035">
    <property type="entry name" value="dsrm"/>
    <property type="match status" value="2"/>
</dbReference>
<evidence type="ECO:0000313" key="5">
    <source>
        <dbReference type="EMBL" id="KAK6639361.1"/>
    </source>
</evidence>